<dbReference type="PANTHER" id="PTHR12872:SF1">
    <property type="entry name" value="ALPHA-N-ACETYLGLUCOSAMINIDASE"/>
    <property type="match status" value="1"/>
</dbReference>
<dbReference type="RefSeq" id="XP_018136638.1">
    <property type="nucleotide sequence ID" value="XM_018289490.1"/>
</dbReference>
<evidence type="ECO:0000259" key="4">
    <source>
        <dbReference type="Pfam" id="PF12971"/>
    </source>
</evidence>
<evidence type="ECO:0000256" key="1">
    <source>
        <dbReference type="ARBA" id="ARBA00022801"/>
    </source>
</evidence>
<feature type="signal peptide" evidence="2">
    <location>
        <begin position="1"/>
        <end position="20"/>
    </location>
</feature>
<dbReference type="GO" id="GO:0016787">
    <property type="term" value="F:hydrolase activity"/>
    <property type="evidence" value="ECO:0007669"/>
    <property type="project" value="UniProtKB-KW"/>
</dbReference>
<evidence type="ECO:0000259" key="3">
    <source>
        <dbReference type="Pfam" id="PF05089"/>
    </source>
</evidence>
<dbReference type="OrthoDB" id="64736at2759"/>
<dbReference type="PROSITE" id="PS51257">
    <property type="entry name" value="PROKAR_LIPOPROTEIN"/>
    <property type="match status" value="1"/>
</dbReference>
<dbReference type="Proteomes" id="UP000078397">
    <property type="component" value="Unassembled WGS sequence"/>
</dbReference>
<name>A0A179EZ85_METCM</name>
<reference evidence="6 7" key="1">
    <citation type="journal article" date="2016" name="PLoS Pathog.">
        <title>Biosynthesis of antibiotic leucinostatins in bio-control fungus Purpureocillium lilacinum and their inhibition on phytophthora revealed by genome mining.</title>
        <authorList>
            <person name="Wang G."/>
            <person name="Liu Z."/>
            <person name="Lin R."/>
            <person name="Li E."/>
            <person name="Mao Z."/>
            <person name="Ling J."/>
            <person name="Yang Y."/>
            <person name="Yin W.B."/>
            <person name="Xie B."/>
        </authorList>
    </citation>
    <scope>NUCLEOTIDE SEQUENCE [LARGE SCALE GENOMIC DNA]</scope>
    <source>
        <strain evidence="6">170</strain>
    </source>
</reference>
<proteinExistence type="predicted"/>
<accession>A0A179EZ85</accession>
<dbReference type="Pfam" id="PF05089">
    <property type="entry name" value="NAGLU"/>
    <property type="match status" value="1"/>
</dbReference>
<dbReference type="GeneID" id="28853484"/>
<dbReference type="EMBL" id="LSBJ02000017">
    <property type="protein sequence ID" value="OAQ58491.1"/>
    <property type="molecule type" value="Genomic_DNA"/>
</dbReference>
<dbReference type="Gene3D" id="3.30.379.10">
    <property type="entry name" value="Chitobiase/beta-hexosaminidase domain 2-like"/>
    <property type="match status" value="1"/>
</dbReference>
<dbReference type="InterPro" id="IPR024733">
    <property type="entry name" value="NAGLU_tim-barrel"/>
</dbReference>
<dbReference type="Gene3D" id="1.20.120.670">
    <property type="entry name" value="N-acetyl-b-d-glucoasminidase"/>
    <property type="match status" value="1"/>
</dbReference>
<dbReference type="InterPro" id="IPR017853">
    <property type="entry name" value="GH"/>
</dbReference>
<dbReference type="SUPFAM" id="SSF51445">
    <property type="entry name" value="(Trans)glycosidases"/>
    <property type="match status" value="1"/>
</dbReference>
<dbReference type="InterPro" id="IPR024240">
    <property type="entry name" value="NAGLU_N"/>
</dbReference>
<evidence type="ECO:0000256" key="2">
    <source>
        <dbReference type="SAM" id="SignalP"/>
    </source>
</evidence>
<dbReference type="Pfam" id="PF12971">
    <property type="entry name" value="NAGLU_N"/>
    <property type="match status" value="1"/>
</dbReference>
<feature type="domain" description="Alpha-N-acetylglucosaminidase tim-barrel" evidence="3">
    <location>
        <begin position="131"/>
        <end position="468"/>
    </location>
</feature>
<sequence length="771" mass="88020">MSLVRRFLLCGALLFSSCLSEQPPSLDGIHNFANRLFDGQADSFFFELTGDHKLWSRWNQPVNDNYTVFEDGSGKIRVQGTTVNALARGLRHYANDILQLDEFWFLDRPQVPKPLPRPKLTLTGASVVPWRYNLNTVTFSYTFAWYTWDEWEKLLDWAAWRGINLQLAWVGYEKIFLDSFRDLGMTTDEILAFFSGPAFQAWNRFGNIKGSWGGMGNLTVSWIESQFSMQKKIIARMVELGITPVLPAFPGFVPDAITRIRPNASVTRAPNWLRVDGYSQDYFLDPLDSIYAELQHLFVSKQIKAFGNITSFYTLDQFNEMTPGSSNTDYIRNVSRATYRGLTAANPSAVWLMQGWLFYSSSGFWTQQTIDAYLDGIGEKSNALILDLYSENYPQWQRTKSFSGRPWIWCQLHNFGGNMNLFGQISKITKGPISALAESDTLVGFGLTPEGYEGNEVVYDILLDQAWSASPIDTKDYFRKWTTLRYGAIKALPKSLFKAWDILRQYIYDSTNPDIPSTGVGVYQLQPNLRGLVNRTGHWPAPTALHYDPDMLKKVLGLMLQAVADKRSLGNAAAFQLDLVDVTRQVMTNAFDDMYLDLISTYNRSVVSNNTAGSSRGPALIAKKGKRLLDFLDALDFVLSTQEHFTFDKWLYSARDLAQSPQEVDLNTFNARSQVTVWNWDAPFLNDYSARAWSGLIKSYYYQRWAIFIKGLEDALRNGVLDEKALNQKIRMFERDWQYMGSTDSRQAKSTALSSLQQVIKQWPDVFKMIV</sequence>
<feature type="domain" description="Alpha-N-acetylglucosaminidase C-terminal" evidence="5">
    <location>
        <begin position="477"/>
        <end position="761"/>
    </location>
</feature>
<protein>
    <submittedName>
        <fullName evidence="6">Alpha-N-acetylglucosaminidase</fullName>
    </submittedName>
</protein>
<organism evidence="6 7">
    <name type="scientific">Pochonia chlamydosporia 170</name>
    <dbReference type="NCBI Taxonomy" id="1380566"/>
    <lineage>
        <taxon>Eukaryota</taxon>
        <taxon>Fungi</taxon>
        <taxon>Dikarya</taxon>
        <taxon>Ascomycota</taxon>
        <taxon>Pezizomycotina</taxon>
        <taxon>Sordariomycetes</taxon>
        <taxon>Hypocreomycetidae</taxon>
        <taxon>Hypocreales</taxon>
        <taxon>Clavicipitaceae</taxon>
        <taxon>Pochonia</taxon>
    </lineage>
</organism>
<dbReference type="PANTHER" id="PTHR12872">
    <property type="entry name" value="ALPHA-N-ACETYLGLUCOSAMINIDASE"/>
    <property type="match status" value="1"/>
</dbReference>
<comment type="caution">
    <text evidence="6">The sequence shown here is derived from an EMBL/GenBank/DDBJ whole genome shotgun (WGS) entry which is preliminary data.</text>
</comment>
<dbReference type="InterPro" id="IPR007781">
    <property type="entry name" value="NAGLU"/>
</dbReference>
<gene>
    <name evidence="6" type="ORF">VFPPC_11246</name>
</gene>
<keyword evidence="7" id="KW-1185">Reference proteome</keyword>
<feature type="chain" id="PRO_5008101035" evidence="2">
    <location>
        <begin position="21"/>
        <end position="771"/>
    </location>
</feature>
<dbReference type="KEGG" id="pchm:VFPPC_11246"/>
<evidence type="ECO:0000259" key="5">
    <source>
        <dbReference type="Pfam" id="PF12972"/>
    </source>
</evidence>
<dbReference type="Gene3D" id="3.20.20.80">
    <property type="entry name" value="Glycosidases"/>
    <property type="match status" value="1"/>
</dbReference>
<keyword evidence="2" id="KW-0732">Signal</keyword>
<feature type="domain" description="Alpha-N-acetylglucosaminidase N-terminal" evidence="4">
    <location>
        <begin position="28"/>
        <end position="116"/>
    </location>
</feature>
<keyword evidence="1" id="KW-0378">Hydrolase</keyword>
<dbReference type="AlphaFoldDB" id="A0A179EZ85"/>
<dbReference type="Pfam" id="PF12972">
    <property type="entry name" value="NAGLU_C"/>
    <property type="match status" value="1"/>
</dbReference>
<dbReference type="InterPro" id="IPR024732">
    <property type="entry name" value="NAGLU_C"/>
</dbReference>
<evidence type="ECO:0000313" key="6">
    <source>
        <dbReference type="EMBL" id="OAQ58491.1"/>
    </source>
</evidence>
<dbReference type="InterPro" id="IPR029018">
    <property type="entry name" value="Hex-like_dom2"/>
</dbReference>
<evidence type="ECO:0000313" key="7">
    <source>
        <dbReference type="Proteomes" id="UP000078397"/>
    </source>
</evidence>